<evidence type="ECO:0000256" key="1">
    <source>
        <dbReference type="SAM" id="MobiDB-lite"/>
    </source>
</evidence>
<dbReference type="Proteomes" id="UP000078544">
    <property type="component" value="Unassembled WGS sequence"/>
</dbReference>
<feature type="compositionally biased region" description="Basic and acidic residues" evidence="1">
    <location>
        <begin position="69"/>
        <end position="81"/>
    </location>
</feature>
<accession>A0A166V3E6</accession>
<reference evidence="2 3" key="1">
    <citation type="journal article" date="2016" name="Genome Biol. Evol.">
        <title>Divergent and convergent evolution of fungal pathogenicity.</title>
        <authorList>
            <person name="Shang Y."/>
            <person name="Xiao G."/>
            <person name="Zheng P."/>
            <person name="Cen K."/>
            <person name="Zhan S."/>
            <person name="Wang C."/>
        </authorList>
    </citation>
    <scope>NUCLEOTIDE SEQUENCE [LARGE SCALE GENOMIC DNA]</scope>
    <source>
        <strain evidence="2 3">RCEF 2490</strain>
    </source>
</reference>
<evidence type="ECO:0000313" key="3">
    <source>
        <dbReference type="Proteomes" id="UP000078544"/>
    </source>
</evidence>
<dbReference type="EMBL" id="AZGY01000001">
    <property type="protein sequence ID" value="OAA33231.1"/>
    <property type="molecule type" value="Genomic_DNA"/>
</dbReference>
<evidence type="ECO:0000313" key="2">
    <source>
        <dbReference type="EMBL" id="OAA33231.1"/>
    </source>
</evidence>
<sequence length="146" mass="16191">MTDAELDRDWIPNGRRPLSTVARSFSQELGSIFRIDDSVSDLDQQVNERRENVDKTTQQLADLEARIREMEERLNRSKDNKLANARPQAPGIPPQPLSKDEANKSRPGTARAAQQAPGSGNMPPTPGASEGDYYLVTRADVDDSSR</sequence>
<gene>
    <name evidence="2" type="ORF">AAL_00696</name>
</gene>
<keyword evidence="3" id="KW-1185">Reference proteome</keyword>
<feature type="region of interest" description="Disordered" evidence="1">
    <location>
        <begin position="69"/>
        <end position="146"/>
    </location>
</feature>
<name>A0A166V3E6_9HYPO</name>
<dbReference type="AlphaFoldDB" id="A0A166V3E6"/>
<protein>
    <submittedName>
        <fullName evidence="2">Uncharacterized protein</fullName>
    </submittedName>
</protein>
<organism evidence="2 3">
    <name type="scientific">Moelleriella libera RCEF 2490</name>
    <dbReference type="NCBI Taxonomy" id="1081109"/>
    <lineage>
        <taxon>Eukaryota</taxon>
        <taxon>Fungi</taxon>
        <taxon>Dikarya</taxon>
        <taxon>Ascomycota</taxon>
        <taxon>Pezizomycotina</taxon>
        <taxon>Sordariomycetes</taxon>
        <taxon>Hypocreomycetidae</taxon>
        <taxon>Hypocreales</taxon>
        <taxon>Clavicipitaceae</taxon>
        <taxon>Moelleriella</taxon>
    </lineage>
</organism>
<comment type="caution">
    <text evidence="2">The sequence shown here is derived from an EMBL/GenBank/DDBJ whole genome shotgun (WGS) entry which is preliminary data.</text>
</comment>
<proteinExistence type="predicted"/>
<dbReference type="OrthoDB" id="5408734at2759"/>